<dbReference type="PIRSF" id="PIRSF000148">
    <property type="entry name" value="ASA_dh"/>
    <property type="match status" value="1"/>
</dbReference>
<keyword evidence="3 5" id="KW-0560">Oxidoreductase</keyword>
<dbReference type="PANTHER" id="PTHR46718:SF1">
    <property type="entry name" value="ASPARTATE-SEMIALDEHYDE DEHYDROGENASE"/>
    <property type="match status" value="1"/>
</dbReference>
<dbReference type="CDD" id="cd18130">
    <property type="entry name" value="ASADH_C_arch_fung_like"/>
    <property type="match status" value="1"/>
</dbReference>
<protein>
    <submittedName>
        <fullName evidence="5">Aspartate-semialdehyde dehydrogenase</fullName>
        <ecNumber evidence="5">1.2.1.11</ecNumber>
    </submittedName>
</protein>
<dbReference type="EC" id="1.2.1.11" evidence="5"/>
<dbReference type="InterPro" id="IPR051823">
    <property type="entry name" value="ASADH-related"/>
</dbReference>
<dbReference type="PANTHER" id="PTHR46718">
    <property type="entry name" value="ASPARTATE-SEMIALDEHYDE DEHYDROGENASE"/>
    <property type="match status" value="1"/>
</dbReference>
<dbReference type="SUPFAM" id="SSF51735">
    <property type="entry name" value="NAD(P)-binding Rossmann-fold domains"/>
    <property type="match status" value="1"/>
</dbReference>
<dbReference type="InterPro" id="IPR000534">
    <property type="entry name" value="Semialdehyde_DH_NAD-bd"/>
</dbReference>
<dbReference type="InterPro" id="IPR036291">
    <property type="entry name" value="NAD(P)-bd_dom_sf"/>
</dbReference>
<keyword evidence="2" id="KW-0521">NADP</keyword>
<evidence type="ECO:0000256" key="1">
    <source>
        <dbReference type="ARBA" id="ARBA00010584"/>
    </source>
</evidence>
<dbReference type="Gene3D" id="3.40.50.720">
    <property type="entry name" value="NAD(P)-binding Rossmann-like Domain"/>
    <property type="match status" value="1"/>
</dbReference>
<evidence type="ECO:0000313" key="6">
    <source>
        <dbReference type="Proteomes" id="UP000722121"/>
    </source>
</evidence>
<evidence type="ECO:0000256" key="2">
    <source>
        <dbReference type="ARBA" id="ARBA00022857"/>
    </source>
</evidence>
<dbReference type="Gene3D" id="3.30.360.10">
    <property type="entry name" value="Dihydrodipicolinate Reductase, domain 2"/>
    <property type="match status" value="1"/>
</dbReference>
<comment type="similarity">
    <text evidence="1">Belongs to the aspartate-semialdehyde dehydrogenase family.</text>
</comment>
<dbReference type="SMART" id="SM00859">
    <property type="entry name" value="Semialdhyde_dh"/>
    <property type="match status" value="1"/>
</dbReference>
<gene>
    <name evidence="5" type="primary">asd</name>
    <name evidence="5" type="ORF">JYU14_02905</name>
</gene>
<comment type="caution">
    <text evidence="5">The sequence shown here is derived from an EMBL/GenBank/DDBJ whole genome shotgun (WGS) entry which is preliminary data.</text>
</comment>
<reference evidence="5 6" key="1">
    <citation type="submission" date="2021-02" db="EMBL/GenBank/DDBJ databases">
        <title>Activity-based single-cell genomes from oceanic crustal fluid captures similar information to metagenomic and metatranscriptomic surveys with orders of magnitude less sampling.</title>
        <authorList>
            <person name="D'Angelo T.S."/>
            <person name="Orcutt B.N."/>
        </authorList>
    </citation>
    <scope>NUCLEOTIDE SEQUENCE [LARGE SCALE GENOMIC DNA]</scope>
    <source>
        <strain evidence="5">AH-315-G07</strain>
    </source>
</reference>
<evidence type="ECO:0000313" key="5">
    <source>
        <dbReference type="EMBL" id="MBN4067012.1"/>
    </source>
</evidence>
<dbReference type="Proteomes" id="UP000722121">
    <property type="component" value="Unassembled WGS sequence"/>
</dbReference>
<dbReference type="Pfam" id="PF01118">
    <property type="entry name" value="Semialdhyde_dh"/>
    <property type="match status" value="1"/>
</dbReference>
<proteinExistence type="inferred from homology"/>
<accession>A0ABS3AVL2</accession>
<organism evidence="5 6">
    <name type="scientific">Simkania negevensis</name>
    <dbReference type="NCBI Taxonomy" id="83561"/>
    <lineage>
        <taxon>Bacteria</taxon>
        <taxon>Pseudomonadati</taxon>
        <taxon>Chlamydiota</taxon>
        <taxon>Chlamydiia</taxon>
        <taxon>Parachlamydiales</taxon>
        <taxon>Simkaniaceae</taxon>
        <taxon>Simkania</taxon>
    </lineage>
</organism>
<evidence type="ECO:0000259" key="4">
    <source>
        <dbReference type="SMART" id="SM00859"/>
    </source>
</evidence>
<keyword evidence="6" id="KW-1185">Reference proteome</keyword>
<sequence>MKMFEQEKIPLAVVGATGLVGQKAIAMIDHHPEFYVAEIAASDQRAGQTFEESVCWREPGDIPKSVCTLKLKPIKEVNNRYVISALPASVAQEVEPALASQGSFVFTNASAFRMHQDVPILIPEINIDHLSLLERQKTPGKIITNSNCMVAFIALALEPLMELGAIEHVSVVTMQAISGAGYPSIDSIDIMGNIIPHIAGEEEKIITETLKILGTQTQPASFGITVHVHRVPILHGHTVALHIHFASSVNMHDINDIYLSRNQSWPGLYRLYHEVARPQPARDIGPYDQSVHIGRIKQGARDNIIGLIAMGNNLARGAAGASVRNMEATLQYNSSRENRV</sequence>
<dbReference type="InterPro" id="IPR012280">
    <property type="entry name" value="Semialdhyde_DH_dimer_dom"/>
</dbReference>
<feature type="domain" description="Semialdehyde dehydrogenase NAD-binding" evidence="4">
    <location>
        <begin position="10"/>
        <end position="133"/>
    </location>
</feature>
<dbReference type="InterPro" id="IPR005676">
    <property type="entry name" value="Asp_semi-ald_DH_pep-lack"/>
</dbReference>
<dbReference type="GO" id="GO:0004073">
    <property type="term" value="F:aspartate-semialdehyde dehydrogenase activity"/>
    <property type="evidence" value="ECO:0007669"/>
    <property type="project" value="UniProtKB-EC"/>
</dbReference>
<name>A0ABS3AVL2_9BACT</name>
<dbReference type="CDD" id="cd02315">
    <property type="entry name" value="ScASADH_like_N"/>
    <property type="match status" value="1"/>
</dbReference>
<dbReference type="NCBIfam" id="NF006416">
    <property type="entry name" value="PRK08664.1"/>
    <property type="match status" value="1"/>
</dbReference>
<dbReference type="Pfam" id="PF02774">
    <property type="entry name" value="Semialdhyde_dhC"/>
    <property type="match status" value="1"/>
</dbReference>
<dbReference type="EMBL" id="JAFITR010000051">
    <property type="protein sequence ID" value="MBN4067012.1"/>
    <property type="molecule type" value="Genomic_DNA"/>
</dbReference>
<dbReference type="SUPFAM" id="SSF55347">
    <property type="entry name" value="Glyceraldehyde-3-phosphate dehydrogenase-like, C-terminal domain"/>
    <property type="match status" value="1"/>
</dbReference>
<dbReference type="NCBIfam" id="TIGR00978">
    <property type="entry name" value="asd_EA"/>
    <property type="match status" value="1"/>
</dbReference>
<evidence type="ECO:0000256" key="3">
    <source>
        <dbReference type="ARBA" id="ARBA00023002"/>
    </source>
</evidence>